<dbReference type="EMBL" id="WJHE01000117">
    <property type="protein sequence ID" value="MST31688.1"/>
    <property type="molecule type" value="Genomic_DNA"/>
</dbReference>
<name>A0ABW9QTI7_9ACTN</name>
<comment type="caution">
    <text evidence="2">The sequence shown here is derived from an EMBL/GenBank/DDBJ whole genome shotgun (WGS) entry which is preliminary data.</text>
</comment>
<evidence type="ECO:0000313" key="2">
    <source>
        <dbReference type="EMBL" id="MST31688.1"/>
    </source>
</evidence>
<dbReference type="Gene3D" id="3.20.20.370">
    <property type="entry name" value="Glycoside hydrolase/deacetylase"/>
    <property type="match status" value="1"/>
</dbReference>
<evidence type="ECO:0000313" key="3">
    <source>
        <dbReference type="Proteomes" id="UP000437736"/>
    </source>
</evidence>
<organism evidence="2 3">
    <name type="scientific">Acidiferrimicrobium australe</name>
    <dbReference type="NCBI Taxonomy" id="2664430"/>
    <lineage>
        <taxon>Bacteria</taxon>
        <taxon>Bacillati</taxon>
        <taxon>Actinomycetota</taxon>
        <taxon>Acidimicrobiia</taxon>
        <taxon>Acidimicrobiales</taxon>
        <taxon>Acidimicrobiaceae</taxon>
        <taxon>Acidiferrimicrobium</taxon>
    </lineage>
</organism>
<sequence>MGPRRDFVGYGRRPPAVRWPGDASVVVNVVINYESGAEYSLPDGDGRNDTWGEYSYQVGPEVRDLGTETHFEYGSRAGIWRLTRLFDRLRLPVTLGACAVALQRNPELAEWVTGTGNDVIAHGWRWTDVAGISRDQERAEMARAVEVLRELTGSHPKGWYLRSFPSVHTRELLVEEGGFLYDSDSCNDELPYFVDVQGRPFLVVPYSKVYNDVRYLLAPTYATPRHFYENLRSGLDYLCDEAARGEGRRMMTVGIHERWSGQASRASALADFLEYAADRADVAILGRAAIAEWWIAHHAEWDGPTAAGGGR</sequence>
<dbReference type="PANTHER" id="PTHR43123">
    <property type="entry name" value="POLYSACCHARIDE DEACETYLASE-RELATED"/>
    <property type="match status" value="1"/>
</dbReference>
<proteinExistence type="predicted"/>
<keyword evidence="3" id="KW-1185">Reference proteome</keyword>
<reference evidence="2 3" key="1">
    <citation type="submission" date="2019-11" db="EMBL/GenBank/DDBJ databases">
        <title>Acidiferrimicrobium australis gen. nov., sp. nov., an acidophilic and obligately heterotrophic, member of the Actinobacteria that catalyses dissimilatory oxido- reduction of iron isolated from metal-rich acidic water in Chile.</title>
        <authorList>
            <person name="Gonzalez D."/>
            <person name="Huber K."/>
            <person name="Hedrich S."/>
            <person name="Rojas-Villalobos C."/>
            <person name="Quatrini R."/>
            <person name="Dinamarca M.A."/>
            <person name="Schwarz A."/>
            <person name="Canales C."/>
            <person name="Nancucheo I."/>
        </authorList>
    </citation>
    <scope>NUCLEOTIDE SEQUENCE [LARGE SCALE GENOMIC DNA]</scope>
    <source>
        <strain evidence="2 3">USS-CCA1</strain>
    </source>
</reference>
<accession>A0ABW9QTI7</accession>
<dbReference type="PANTHER" id="PTHR43123:SF1">
    <property type="entry name" value="POLYSACCHARIDE DEACETYLASE-RELATED"/>
    <property type="match status" value="1"/>
</dbReference>
<dbReference type="Proteomes" id="UP000437736">
    <property type="component" value="Unassembled WGS sequence"/>
</dbReference>
<evidence type="ECO:0000259" key="1">
    <source>
        <dbReference type="Pfam" id="PF01522"/>
    </source>
</evidence>
<dbReference type="SUPFAM" id="SSF88713">
    <property type="entry name" value="Glycoside hydrolase/deacetylase"/>
    <property type="match status" value="1"/>
</dbReference>
<dbReference type="Pfam" id="PF01522">
    <property type="entry name" value="Polysacc_deac_1"/>
    <property type="match status" value="1"/>
</dbReference>
<gene>
    <name evidence="2" type="ORF">GHK86_02960</name>
</gene>
<dbReference type="InterPro" id="IPR011330">
    <property type="entry name" value="Glyco_hydro/deAcase_b/a-brl"/>
</dbReference>
<protein>
    <submittedName>
        <fullName evidence="2">Polysaccharide deacetylase family protein</fullName>
    </submittedName>
</protein>
<dbReference type="InterPro" id="IPR002509">
    <property type="entry name" value="NODB_dom"/>
</dbReference>
<feature type="domain" description="NodB homology" evidence="1">
    <location>
        <begin position="71"/>
        <end position="159"/>
    </location>
</feature>